<dbReference type="SMART" id="SM00809">
    <property type="entry name" value="Alpha_adaptinC2"/>
    <property type="match status" value="1"/>
</dbReference>
<dbReference type="InterPro" id="IPR011989">
    <property type="entry name" value="ARM-like"/>
</dbReference>
<dbReference type="SUPFAM" id="SSF48371">
    <property type="entry name" value="ARM repeat"/>
    <property type="match status" value="1"/>
</dbReference>
<protein>
    <recommendedName>
        <fullName evidence="7">AP-2 complex subunit alpha</fullName>
    </recommendedName>
</protein>
<dbReference type="InterPro" id="IPR016024">
    <property type="entry name" value="ARM-type_fold"/>
</dbReference>
<keyword evidence="5 7" id="KW-0472">Membrane</keyword>
<dbReference type="SUPFAM" id="SSF55711">
    <property type="entry name" value="Subdomain of clathrin and coatomer appendage domain"/>
    <property type="match status" value="1"/>
</dbReference>
<dbReference type="InterPro" id="IPR002553">
    <property type="entry name" value="Clathrin/coatomer_adapt-like_N"/>
</dbReference>
<dbReference type="SUPFAM" id="SSF49348">
    <property type="entry name" value="Clathrin adaptor appendage domain"/>
    <property type="match status" value="1"/>
</dbReference>
<evidence type="ECO:0000256" key="1">
    <source>
        <dbReference type="ARBA" id="ARBA00004277"/>
    </source>
</evidence>
<feature type="binding site" evidence="8">
    <location>
        <position position="47"/>
    </location>
    <ligand>
        <name>a 1,2-diacyl-sn-glycero-3-phospho-(1D-myo-inositol-3,4,5-trisphosphate)</name>
        <dbReference type="ChEBI" id="CHEBI:57836"/>
    </ligand>
</feature>
<evidence type="ECO:0000256" key="5">
    <source>
        <dbReference type="ARBA" id="ARBA00023136"/>
    </source>
</evidence>
<dbReference type="AlphaFoldDB" id="A0A5C3NKT3"/>
<evidence type="ECO:0000313" key="11">
    <source>
        <dbReference type="EMBL" id="TFK57086.1"/>
    </source>
</evidence>
<dbReference type="EMBL" id="ML213503">
    <property type="protein sequence ID" value="TFK57086.1"/>
    <property type="molecule type" value="Genomic_DNA"/>
</dbReference>
<evidence type="ECO:0000256" key="4">
    <source>
        <dbReference type="ARBA" id="ARBA00022927"/>
    </source>
</evidence>
<proteinExistence type="inferred from homology"/>
<name>A0A5C3NKT3_9AGAM</name>
<dbReference type="GO" id="GO:0030122">
    <property type="term" value="C:AP-2 adaptor complex"/>
    <property type="evidence" value="ECO:0007669"/>
    <property type="project" value="InterPro"/>
</dbReference>
<dbReference type="InterPro" id="IPR050840">
    <property type="entry name" value="Adaptor_Complx_Large_Subunit"/>
</dbReference>
<reference evidence="11 12" key="1">
    <citation type="journal article" date="2019" name="Nat. Ecol. Evol.">
        <title>Megaphylogeny resolves global patterns of mushroom evolution.</title>
        <authorList>
            <person name="Varga T."/>
            <person name="Krizsan K."/>
            <person name="Foldi C."/>
            <person name="Dima B."/>
            <person name="Sanchez-Garcia M."/>
            <person name="Sanchez-Ramirez S."/>
            <person name="Szollosi G.J."/>
            <person name="Szarkandi J.G."/>
            <person name="Papp V."/>
            <person name="Albert L."/>
            <person name="Andreopoulos W."/>
            <person name="Angelini C."/>
            <person name="Antonin V."/>
            <person name="Barry K.W."/>
            <person name="Bougher N.L."/>
            <person name="Buchanan P."/>
            <person name="Buyck B."/>
            <person name="Bense V."/>
            <person name="Catcheside P."/>
            <person name="Chovatia M."/>
            <person name="Cooper J."/>
            <person name="Damon W."/>
            <person name="Desjardin D."/>
            <person name="Finy P."/>
            <person name="Geml J."/>
            <person name="Haridas S."/>
            <person name="Hughes K."/>
            <person name="Justo A."/>
            <person name="Karasinski D."/>
            <person name="Kautmanova I."/>
            <person name="Kiss B."/>
            <person name="Kocsube S."/>
            <person name="Kotiranta H."/>
            <person name="LaButti K.M."/>
            <person name="Lechner B.E."/>
            <person name="Liimatainen K."/>
            <person name="Lipzen A."/>
            <person name="Lukacs Z."/>
            <person name="Mihaltcheva S."/>
            <person name="Morgado L.N."/>
            <person name="Niskanen T."/>
            <person name="Noordeloos M.E."/>
            <person name="Ohm R.A."/>
            <person name="Ortiz-Santana B."/>
            <person name="Ovrebo C."/>
            <person name="Racz N."/>
            <person name="Riley R."/>
            <person name="Savchenko A."/>
            <person name="Shiryaev A."/>
            <person name="Soop K."/>
            <person name="Spirin V."/>
            <person name="Szebenyi C."/>
            <person name="Tomsovsky M."/>
            <person name="Tulloss R.E."/>
            <person name="Uehling J."/>
            <person name="Grigoriev I.V."/>
            <person name="Vagvolgyi C."/>
            <person name="Papp T."/>
            <person name="Martin F.M."/>
            <person name="Miettinen O."/>
            <person name="Hibbett D.S."/>
            <person name="Nagy L.G."/>
        </authorList>
    </citation>
    <scope>NUCLEOTIDE SEQUENCE [LARGE SCALE GENOMIC DNA]</scope>
    <source>
        <strain evidence="11 12">OMC1185</strain>
    </source>
</reference>
<gene>
    <name evidence="11" type="ORF">OE88DRAFT_1744119</name>
</gene>
<dbReference type="Gene3D" id="1.25.10.10">
    <property type="entry name" value="Leucine-rich Repeat Variant"/>
    <property type="match status" value="1"/>
</dbReference>
<dbReference type="Pfam" id="PF02296">
    <property type="entry name" value="Alpha_adaptin_C"/>
    <property type="match status" value="1"/>
</dbReference>
<dbReference type="Pfam" id="PF01602">
    <property type="entry name" value="Adaptin_N"/>
    <property type="match status" value="1"/>
</dbReference>
<feature type="binding site" evidence="8">
    <location>
        <begin position="6"/>
        <end position="7"/>
    </location>
    <ligand>
        <name>a 1,2-diacyl-sn-glycero-3-phospho-(1D-myo-inositol-3,4,5-trisphosphate)</name>
        <dbReference type="ChEBI" id="CHEBI:57836"/>
    </ligand>
</feature>
<evidence type="ECO:0000256" key="2">
    <source>
        <dbReference type="ARBA" id="ARBA00022448"/>
    </source>
</evidence>
<dbReference type="Gene3D" id="2.60.40.1230">
    <property type="match status" value="1"/>
</dbReference>
<organism evidence="11 12">
    <name type="scientific">Heliocybe sulcata</name>
    <dbReference type="NCBI Taxonomy" id="5364"/>
    <lineage>
        <taxon>Eukaryota</taxon>
        <taxon>Fungi</taxon>
        <taxon>Dikarya</taxon>
        <taxon>Basidiomycota</taxon>
        <taxon>Agaricomycotina</taxon>
        <taxon>Agaricomycetes</taxon>
        <taxon>Gloeophyllales</taxon>
        <taxon>Gloeophyllaceae</taxon>
        <taxon>Heliocybe</taxon>
    </lineage>
</organism>
<evidence type="ECO:0000256" key="3">
    <source>
        <dbReference type="ARBA" id="ARBA00022583"/>
    </source>
</evidence>
<dbReference type="InterPro" id="IPR009028">
    <property type="entry name" value="Coatomer/calthrin_app_sub_C"/>
</dbReference>
<comment type="subcellular location">
    <subcellularLocation>
        <location evidence="1">Membrane</location>
        <location evidence="1">Coated pit</location>
        <topology evidence="1">Peripheral membrane protein</topology>
        <orientation evidence="1">Cytoplasmic side</orientation>
    </subcellularLocation>
</comment>
<dbReference type="STRING" id="5364.A0A5C3NKT3"/>
<evidence type="ECO:0000256" key="7">
    <source>
        <dbReference type="PIRNR" id="PIRNR037091"/>
    </source>
</evidence>
<evidence type="ECO:0000259" key="10">
    <source>
        <dbReference type="SMART" id="SM00809"/>
    </source>
</evidence>
<dbReference type="OrthoDB" id="28053at2759"/>
<accession>A0A5C3NKT3</accession>
<evidence type="ECO:0000256" key="9">
    <source>
        <dbReference type="SAM" id="MobiDB-lite"/>
    </source>
</evidence>
<dbReference type="InterPro" id="IPR003164">
    <property type="entry name" value="Clathrin_a-adaptin_app_sub_C"/>
</dbReference>
<evidence type="ECO:0000256" key="8">
    <source>
        <dbReference type="PIRSR" id="PIRSR037091-1"/>
    </source>
</evidence>
<keyword evidence="3 7" id="KW-0254">Endocytosis</keyword>
<keyword evidence="12" id="KW-1185">Reference proteome</keyword>
<feature type="binding site" evidence="8">
    <location>
        <begin position="51"/>
        <end position="55"/>
    </location>
    <ligand>
        <name>a 1,2-diacyl-sn-glycero-3-phospho-(1D-myo-inositol-3,4,5-trisphosphate)</name>
        <dbReference type="ChEBI" id="CHEBI:57836"/>
    </ligand>
</feature>
<dbReference type="GO" id="GO:0072583">
    <property type="term" value="P:clathrin-dependent endocytosis"/>
    <property type="evidence" value="ECO:0007669"/>
    <property type="project" value="InterPro"/>
</dbReference>
<dbReference type="InterPro" id="IPR013041">
    <property type="entry name" value="Clathrin_app_Ig-like_sf"/>
</dbReference>
<evidence type="ECO:0000256" key="6">
    <source>
        <dbReference type="ARBA" id="ARBA00023176"/>
    </source>
</evidence>
<feature type="domain" description="Clathrin adaptor alpha/beta/gamma-adaptin appendage Ig-like subdomain" evidence="10">
    <location>
        <begin position="706"/>
        <end position="817"/>
    </location>
</feature>
<keyword evidence="4 7" id="KW-0653">Protein transport</keyword>
<comment type="similarity">
    <text evidence="7">Belongs to the adaptor complexes large subunit family.</text>
</comment>
<dbReference type="GO" id="GO:0035615">
    <property type="term" value="F:clathrin adaptor activity"/>
    <property type="evidence" value="ECO:0007669"/>
    <property type="project" value="InterPro"/>
</dbReference>
<dbReference type="FunFam" id="1.25.10.10:FF:000020">
    <property type="entry name" value="AP-2 complex subunit alpha"/>
    <property type="match status" value="1"/>
</dbReference>
<keyword evidence="2 7" id="KW-0813">Transport</keyword>
<dbReference type="GO" id="GO:0006886">
    <property type="term" value="P:intracellular protein transport"/>
    <property type="evidence" value="ECO:0007669"/>
    <property type="project" value="UniProtKB-UniRule"/>
</dbReference>
<dbReference type="Gene3D" id="3.30.310.10">
    <property type="entry name" value="TATA-Binding Protein"/>
    <property type="match status" value="1"/>
</dbReference>
<sequence length="945" mass="105489">MATGMRGLTQFIADIRGARVRELEEKRINKEMANIRKRFKDGNLDGYQKKKYVAKIIFTYILGYKVDVGHMEAVNLISSNKYSEKQIGYLAVTLLMHENSDFLRLVVNSIRKDLDDNNEIHNCLALHAIANVGGREMAEALAEDVHRLLISPTSQSFVKKKAALTLLRMYRKHPDVIPAEEWALRIISIMDDPDLGVVICVTSLVMALAQDHLDAFAVCYQKSVDRLHRLVVEHEYSATYAYYKVPSPWLQVKLLRLLQYYPPSDDPTIRSVLHNVLQVVMTNSAEPTRNVQHNNAQHAVLFEAIGLAIHLDTNSPLVGTAAVLLARFISSKETNVRYLGLDTMAHLAARADSLEPIKKHQGTIILSLRDKDISVRRRALDLLYSMCDVDNSELIVGELLRYLKVADYGLREEMVLKIAILTEKYASSYKWYVDTILDLISAAGDHVGDEVWYRVVQIVTNTEDLQEYAAKVVFEHMKSPSSHESLVKVGGYILGEYGHLIANMPGYSPIEQFQLLHSKSQFCGAPTRALLLSTYIKWVNVFPELKLQLINVFERYRHVLDSDLQQRACEFYALASRPEDDELLQNVCEEMPPFPPRQSALLDRLNRKQGDTEDKRTWVIGGKEANLERQASRRLTIMTTGAGKLTNGSTSGAASTNARDITQSLAGLDFSTSPSQVEAPQPEPAPSSSSKIPPVVMGPNVDKWYDKLMYSTDGVLYEDVQLQIGIKSRYHGHLGQLAIYVGNKLPAALTSFTTTVQGGDSDALSITFAKMPPTMVAPRTQTQLLLHVECNKVFKNPPVMTVSFLAGSHQTLSIRLPIVVTKFFEGVKLGPNEFFERWKLIGGPPREAQSVFPITLDAAGHIDMPKQQQVVSGLRFDILEGIDPNPTNIVGAGVLHTAIEGKVGCLLRLEPNREAKLSRVTIRSTSEDVASEVQKLIQKPLAAPS</sequence>
<comment type="function">
    <text evidence="7">Adaptins are components of the adaptor complexes which link clathrin to receptors in coated vesicles. Clathrin-associated protein complexes are believed to interact with the cytoplasmic tails of membrane proteins, leading to their selection and concentration.</text>
</comment>
<dbReference type="InterPro" id="IPR017104">
    <property type="entry name" value="AP2_complex_asu"/>
</dbReference>
<feature type="compositionally biased region" description="Low complexity" evidence="9">
    <location>
        <begin position="673"/>
        <end position="690"/>
    </location>
</feature>
<dbReference type="Proteomes" id="UP000305948">
    <property type="component" value="Unassembled WGS sequence"/>
</dbReference>
<dbReference type="Pfam" id="PF02883">
    <property type="entry name" value="Alpha_adaptinC2"/>
    <property type="match status" value="1"/>
</dbReference>
<dbReference type="PANTHER" id="PTHR22780">
    <property type="entry name" value="ADAPTIN, ALPHA/GAMMA/EPSILON"/>
    <property type="match status" value="1"/>
</dbReference>
<dbReference type="InterPro" id="IPR012295">
    <property type="entry name" value="TBP_dom_sf"/>
</dbReference>
<dbReference type="PIRSF" id="PIRSF037091">
    <property type="entry name" value="AP2_complex_alpha"/>
    <property type="match status" value="1"/>
</dbReference>
<keyword evidence="6 7" id="KW-0168">Coated pit</keyword>
<feature type="region of interest" description="Disordered" evidence="9">
    <location>
        <begin position="671"/>
        <end position="694"/>
    </location>
</feature>
<evidence type="ECO:0000313" key="12">
    <source>
        <dbReference type="Proteomes" id="UP000305948"/>
    </source>
</evidence>
<dbReference type="InterPro" id="IPR008152">
    <property type="entry name" value="Clathrin_a/b/g-adaptin_app_Ig"/>
</dbReference>